<reference evidence="1" key="1">
    <citation type="journal article" date="2013" name="Genome Announc.">
        <title>Draft Genome Sequence of Agarivorans albus Strain MKT 106T, an Agarolytic Marine Bacterium.</title>
        <authorList>
            <person name="Yasuike M."/>
            <person name="Nakamura Y."/>
            <person name="Kai W."/>
            <person name="Fujiwara A."/>
            <person name="Fukui Y."/>
            <person name="Satomi M."/>
            <person name="Sano M."/>
        </authorList>
    </citation>
    <scope>NUCLEOTIDE SEQUENCE [LARGE SCALE GENOMIC DNA]</scope>
</reference>
<comment type="caution">
    <text evidence="1">The sequence shown here is derived from an EMBL/GenBank/DDBJ whole genome shotgun (WGS) entry which is preliminary data.</text>
</comment>
<gene>
    <name evidence="1" type="ORF">AALB_1217</name>
</gene>
<keyword evidence="2" id="KW-1185">Reference proteome</keyword>
<dbReference type="AlphaFoldDB" id="R9PIG5"/>
<protein>
    <submittedName>
        <fullName evidence="1">Uncharacterized protein</fullName>
    </submittedName>
</protein>
<proteinExistence type="predicted"/>
<accession>R9PIG5</accession>
<organism evidence="1 2">
    <name type="scientific">Agarivorans albus MKT 106</name>
    <dbReference type="NCBI Taxonomy" id="1331007"/>
    <lineage>
        <taxon>Bacteria</taxon>
        <taxon>Pseudomonadati</taxon>
        <taxon>Pseudomonadota</taxon>
        <taxon>Gammaproteobacteria</taxon>
        <taxon>Alteromonadales</taxon>
        <taxon>Alteromonadaceae</taxon>
        <taxon>Agarivorans</taxon>
    </lineage>
</organism>
<name>R9PIG5_AGAAL</name>
<dbReference type="STRING" id="1331007.AALB_1217"/>
<dbReference type="Proteomes" id="UP000014461">
    <property type="component" value="Unassembled WGS sequence"/>
</dbReference>
<dbReference type="EMBL" id="BARX01000006">
    <property type="protein sequence ID" value="GAD01137.1"/>
    <property type="molecule type" value="Genomic_DNA"/>
</dbReference>
<sequence length="41" mass="4833">MSIYKQRLGAAFLLAITLKFENYLNNINILQFFSNKPRVEL</sequence>
<evidence type="ECO:0000313" key="2">
    <source>
        <dbReference type="Proteomes" id="UP000014461"/>
    </source>
</evidence>
<evidence type="ECO:0000313" key="1">
    <source>
        <dbReference type="EMBL" id="GAD01137.1"/>
    </source>
</evidence>